<dbReference type="InParanoid" id="A0A167K3W9"/>
<keyword evidence="2" id="KW-1185">Reference proteome</keyword>
<dbReference type="VEuPathDB" id="FungiDB:PHYBLDRAFT_67353"/>
<proteinExistence type="predicted"/>
<name>A0A167K3W9_PHYB8</name>
<dbReference type="OrthoDB" id="2271250at2759"/>
<sequence length="255" mass="29798">MGFLDKLRTHYDLQKVEQYTKRREAQSPFEFHDRDYYQSVYQEGVYLDPHSSSRRSSSSSLSSIGWGTVSKLVKKRRGLSLATEQIKTSESYSSRPSFDPIKLCCPDRTECLPIRNNTVGNDSIHFRKKNCRKFQNHSNFREVSLWTQIFSLPGPSHIIFPIQNSINSMSDSKSHKTIYKQSDDDDWITEDFNVSDQYKLVKGNILGLRKNLARLSDIRLLVTALTRQVDRVFGKTRKKRVDWFENNLFSRFCFA</sequence>
<evidence type="ECO:0000313" key="1">
    <source>
        <dbReference type="EMBL" id="OAD67220.1"/>
    </source>
</evidence>
<dbReference type="AlphaFoldDB" id="A0A167K3W9"/>
<dbReference type="RefSeq" id="XP_018285260.1">
    <property type="nucleotide sequence ID" value="XM_018441783.1"/>
</dbReference>
<dbReference type="GeneID" id="29002689"/>
<dbReference type="Proteomes" id="UP000077315">
    <property type="component" value="Unassembled WGS sequence"/>
</dbReference>
<reference evidence="2" key="1">
    <citation type="submission" date="2015-06" db="EMBL/GenBank/DDBJ databases">
        <title>Expansion of signal transduction pathways in fungi by whole-genome duplication.</title>
        <authorList>
            <consortium name="DOE Joint Genome Institute"/>
            <person name="Corrochano L.M."/>
            <person name="Kuo A."/>
            <person name="Marcet-Houben M."/>
            <person name="Polaino S."/>
            <person name="Salamov A."/>
            <person name="Villalobos J.M."/>
            <person name="Alvarez M.I."/>
            <person name="Avalos J."/>
            <person name="Benito E.P."/>
            <person name="Benoit I."/>
            <person name="Burger G."/>
            <person name="Camino L.P."/>
            <person name="Canovas D."/>
            <person name="Cerda-Olmedo E."/>
            <person name="Cheng J.-F."/>
            <person name="Dominguez A."/>
            <person name="Elias M."/>
            <person name="Eslava A.P."/>
            <person name="Glaser F."/>
            <person name="Grimwood J."/>
            <person name="Gutierrez G."/>
            <person name="Heitman J."/>
            <person name="Henrissat B."/>
            <person name="Iturriaga E.A."/>
            <person name="Lang B.F."/>
            <person name="Lavin J.L."/>
            <person name="Lee S."/>
            <person name="Li W."/>
            <person name="Lindquist E."/>
            <person name="Lopez-Garcia S."/>
            <person name="Luque E.M."/>
            <person name="Marcos A.T."/>
            <person name="Martin J."/>
            <person name="McCluskey K."/>
            <person name="Medina H.R."/>
            <person name="Miralles-Duran A."/>
            <person name="Miyazaki A."/>
            <person name="Munoz-Torres E."/>
            <person name="Oguiza J.A."/>
            <person name="Ohm R."/>
            <person name="Olmedo M."/>
            <person name="Orejas M."/>
            <person name="Ortiz-Castellanos L."/>
            <person name="Pisabarro A.G."/>
            <person name="Rodriguez-Romero J."/>
            <person name="Ruiz-Herrera J."/>
            <person name="Ruiz-Vazquez R."/>
            <person name="Sanz C."/>
            <person name="Schackwitz W."/>
            <person name="Schmutz J."/>
            <person name="Shahriari M."/>
            <person name="Shelest E."/>
            <person name="Silva-Franco F."/>
            <person name="Soanes D."/>
            <person name="Syed K."/>
            <person name="Tagua V.G."/>
            <person name="Talbot N.J."/>
            <person name="Thon M."/>
            <person name="De vries R.P."/>
            <person name="Wiebenga A."/>
            <person name="Yadav J.S."/>
            <person name="Braun E.L."/>
            <person name="Baker S."/>
            <person name="Garre V."/>
            <person name="Horwitz B."/>
            <person name="Torres-Martinez S."/>
            <person name="Idnurm A."/>
            <person name="Herrera-Estrella A."/>
            <person name="Gabaldon T."/>
            <person name="Grigoriev I.V."/>
        </authorList>
    </citation>
    <scope>NUCLEOTIDE SEQUENCE [LARGE SCALE GENOMIC DNA]</scope>
    <source>
        <strain evidence="2">NRRL 1555(-)</strain>
    </source>
</reference>
<accession>A0A167K3W9</accession>
<gene>
    <name evidence="1" type="ORF">PHYBLDRAFT_67353</name>
</gene>
<dbReference type="EMBL" id="KV441025">
    <property type="protein sequence ID" value="OAD67220.1"/>
    <property type="molecule type" value="Genomic_DNA"/>
</dbReference>
<protein>
    <submittedName>
        <fullName evidence="1">Uncharacterized protein</fullName>
    </submittedName>
</protein>
<evidence type="ECO:0000313" key="2">
    <source>
        <dbReference type="Proteomes" id="UP000077315"/>
    </source>
</evidence>
<organism evidence="1 2">
    <name type="scientific">Phycomyces blakesleeanus (strain ATCC 8743b / DSM 1359 / FGSC 10004 / NBRC 33097 / NRRL 1555)</name>
    <dbReference type="NCBI Taxonomy" id="763407"/>
    <lineage>
        <taxon>Eukaryota</taxon>
        <taxon>Fungi</taxon>
        <taxon>Fungi incertae sedis</taxon>
        <taxon>Mucoromycota</taxon>
        <taxon>Mucoromycotina</taxon>
        <taxon>Mucoromycetes</taxon>
        <taxon>Mucorales</taxon>
        <taxon>Phycomycetaceae</taxon>
        <taxon>Phycomyces</taxon>
    </lineage>
</organism>